<reference evidence="2 3" key="1">
    <citation type="submission" date="2024-02" db="EMBL/GenBank/DDBJ databases">
        <authorList>
            <person name="Chen Y."/>
            <person name="Shah S."/>
            <person name="Dougan E. K."/>
            <person name="Thang M."/>
            <person name="Chan C."/>
        </authorList>
    </citation>
    <scope>NUCLEOTIDE SEQUENCE [LARGE SCALE GENOMIC DNA]</scope>
</reference>
<proteinExistence type="predicted"/>
<evidence type="ECO:0000313" key="2">
    <source>
        <dbReference type="EMBL" id="CAK9045919.1"/>
    </source>
</evidence>
<keyword evidence="3" id="KW-1185">Reference proteome</keyword>
<gene>
    <name evidence="2" type="ORF">SCF082_LOCUS25914</name>
</gene>
<feature type="region of interest" description="Disordered" evidence="1">
    <location>
        <begin position="73"/>
        <end position="298"/>
    </location>
</feature>
<feature type="compositionally biased region" description="Polar residues" evidence="1">
    <location>
        <begin position="278"/>
        <end position="292"/>
    </location>
</feature>
<name>A0ABP0M577_9DINO</name>
<feature type="compositionally biased region" description="Basic and acidic residues" evidence="1">
    <location>
        <begin position="252"/>
        <end position="262"/>
    </location>
</feature>
<feature type="region of interest" description="Disordered" evidence="1">
    <location>
        <begin position="1"/>
        <end position="32"/>
    </location>
</feature>
<feature type="compositionally biased region" description="Basic and acidic residues" evidence="1">
    <location>
        <begin position="83"/>
        <end position="93"/>
    </location>
</feature>
<comment type="caution">
    <text evidence="2">The sequence shown here is derived from an EMBL/GenBank/DDBJ whole genome shotgun (WGS) entry which is preliminary data.</text>
</comment>
<feature type="compositionally biased region" description="Pro residues" evidence="1">
    <location>
        <begin position="17"/>
        <end position="26"/>
    </location>
</feature>
<feature type="compositionally biased region" description="Low complexity" evidence="1">
    <location>
        <begin position="114"/>
        <end position="123"/>
    </location>
</feature>
<dbReference type="Proteomes" id="UP001642464">
    <property type="component" value="Unassembled WGS sequence"/>
</dbReference>
<organism evidence="2 3">
    <name type="scientific">Durusdinium trenchii</name>
    <dbReference type="NCBI Taxonomy" id="1381693"/>
    <lineage>
        <taxon>Eukaryota</taxon>
        <taxon>Sar</taxon>
        <taxon>Alveolata</taxon>
        <taxon>Dinophyceae</taxon>
        <taxon>Suessiales</taxon>
        <taxon>Symbiodiniaceae</taxon>
        <taxon>Durusdinium</taxon>
    </lineage>
</organism>
<protein>
    <submittedName>
        <fullName evidence="2">DUF4347 domain-containing protein</fullName>
    </submittedName>
</protein>
<dbReference type="EMBL" id="CAXAMM010019535">
    <property type="protein sequence ID" value="CAK9045919.1"/>
    <property type="molecule type" value="Genomic_DNA"/>
</dbReference>
<sequence>MDVDDHEASQQTVQPVAPVPTPPQQPLTPEVLQPLPVPVHQLTPEIIQELIQSGKIVIPMAPVAPVPATAVVAQPAQTVQPSERPEQTREQPSKPEVPAQHVVPQPQPVPPQQPLEVPAQPAATPAPPVRYVEGELPTMHELNGVPTPALTQAPAQPTVAPEQPLEVPQPVPPQQPLEIPAQPVAPEQPLEEPFQPTLAPPPAQKPQIGDAELAAMGWKVDKSCRPQASPQTSPKPSPQEAADAYLQRLKSKVFDAENDGAKTKSHAPPSAPAGSQMHKAQQNQEAFQTAKEQQQEYSRRAAANLISRLQKNPGRMERFPDLKKLVFSETRKSELISTLCDQNGDLEQVNLKLMVQEEKGQAQIARKKAVRYTKKQMNDMYGDDAATVMKHKEATGMVEDDENNPGGFVYLVSQKEDEQENYNRSSSLNLLDFLGERF</sequence>
<evidence type="ECO:0000256" key="1">
    <source>
        <dbReference type="SAM" id="MobiDB-lite"/>
    </source>
</evidence>
<evidence type="ECO:0000313" key="3">
    <source>
        <dbReference type="Proteomes" id="UP001642464"/>
    </source>
</evidence>
<accession>A0ABP0M577</accession>
<feature type="compositionally biased region" description="Low complexity" evidence="1">
    <location>
        <begin position="146"/>
        <end position="166"/>
    </location>
</feature>